<dbReference type="AlphaFoldDB" id="A0AAD3Y4P3"/>
<gene>
    <name evidence="2" type="ORF">Nepgr_030911</name>
</gene>
<organism evidence="2 3">
    <name type="scientific">Nepenthes gracilis</name>
    <name type="common">Slender pitcher plant</name>
    <dbReference type="NCBI Taxonomy" id="150966"/>
    <lineage>
        <taxon>Eukaryota</taxon>
        <taxon>Viridiplantae</taxon>
        <taxon>Streptophyta</taxon>
        <taxon>Embryophyta</taxon>
        <taxon>Tracheophyta</taxon>
        <taxon>Spermatophyta</taxon>
        <taxon>Magnoliopsida</taxon>
        <taxon>eudicotyledons</taxon>
        <taxon>Gunneridae</taxon>
        <taxon>Pentapetalae</taxon>
        <taxon>Caryophyllales</taxon>
        <taxon>Nepenthaceae</taxon>
        <taxon>Nepenthes</taxon>
    </lineage>
</organism>
<feature type="compositionally biased region" description="Basic and acidic residues" evidence="1">
    <location>
        <begin position="114"/>
        <end position="123"/>
    </location>
</feature>
<accession>A0AAD3Y4P3</accession>
<evidence type="ECO:0000313" key="2">
    <source>
        <dbReference type="EMBL" id="GMH29068.1"/>
    </source>
</evidence>
<comment type="caution">
    <text evidence="2">The sequence shown here is derived from an EMBL/GenBank/DDBJ whole genome shotgun (WGS) entry which is preliminary data.</text>
</comment>
<feature type="region of interest" description="Disordered" evidence="1">
    <location>
        <begin position="102"/>
        <end position="123"/>
    </location>
</feature>
<reference evidence="2" key="1">
    <citation type="submission" date="2023-05" db="EMBL/GenBank/DDBJ databases">
        <title>Nepenthes gracilis genome sequencing.</title>
        <authorList>
            <person name="Fukushima K."/>
        </authorList>
    </citation>
    <scope>NUCLEOTIDE SEQUENCE</scope>
    <source>
        <strain evidence="2">SING2019-196</strain>
    </source>
</reference>
<evidence type="ECO:0000313" key="3">
    <source>
        <dbReference type="Proteomes" id="UP001279734"/>
    </source>
</evidence>
<name>A0AAD3Y4P3_NEPGR</name>
<feature type="compositionally biased region" description="Low complexity" evidence="1">
    <location>
        <begin position="102"/>
        <end position="113"/>
    </location>
</feature>
<dbReference type="Proteomes" id="UP001279734">
    <property type="component" value="Unassembled WGS sequence"/>
</dbReference>
<keyword evidence="3" id="KW-1185">Reference proteome</keyword>
<dbReference type="EMBL" id="BSYO01000035">
    <property type="protein sequence ID" value="GMH29068.1"/>
    <property type="molecule type" value="Genomic_DNA"/>
</dbReference>
<protein>
    <submittedName>
        <fullName evidence="2">Uncharacterized protein</fullName>
    </submittedName>
</protein>
<sequence length="399" mass="43187">MASLLGAPWSSPVRFSSSVAQLLFSERGFFKSFASYFTSLPSTLWLPASSLSVVRSFIGAHPFPFGCSEFALSAVNGSESGIGFPPGHDVSKCKAKRIFRPSGSLLPNPLPSKSGKDYEDLSKKSDYSNGLQQGILETSCSAIPLAPLIGDVEVNPYSSPENVDHARLEVLGFDGVLVHSTDVENLEARKLGNPSQYIGPTEQLAPVSDTAFTEVITKCPTTLPQADSSFYMENVDIDMGPDINSEHWCIGPQLQSMPVNSQQILDKLRKEPVAPESMEPILIDAEIRWNPRTVASMGRSDDPEDVADAISSDSVPYAQETMPVSLQLGSSLQNHPPRNGPSIGKLRKNIAELGKQFVVSRPCAIEESPNPGFSNVGFVKNSKSRRRRKSPLIAMGTDC</sequence>
<evidence type="ECO:0000256" key="1">
    <source>
        <dbReference type="SAM" id="MobiDB-lite"/>
    </source>
</evidence>
<proteinExistence type="predicted"/>